<dbReference type="HOGENOM" id="CLU_2483759_0_0_1"/>
<gene>
    <name evidence="1" type="ORF">LEMA_P057470.1</name>
</gene>
<keyword evidence="2" id="KW-1185">Reference proteome</keyword>
<sequence>MMFLSRPLAFLALNLRIPFRCSESKWRTRPFEKEKVDWPVARALQSFRHAHQNFSRQAWTSTPPTQSLTRRLPAHLRLSIAPFYFSL</sequence>
<dbReference type="AlphaFoldDB" id="E4ZHE3"/>
<dbReference type="Proteomes" id="UP000002668">
    <property type="component" value="Genome"/>
</dbReference>
<evidence type="ECO:0000313" key="1">
    <source>
        <dbReference type="EMBL" id="CBX90713.1"/>
    </source>
</evidence>
<proteinExistence type="predicted"/>
<dbReference type="InParanoid" id="E4ZHE3"/>
<name>E4ZHE3_LEPMJ</name>
<organism evidence="2">
    <name type="scientific">Leptosphaeria maculans (strain JN3 / isolate v23.1.3 / race Av1-4-5-6-7-8)</name>
    <name type="common">Blackleg fungus</name>
    <name type="synonym">Phoma lingam</name>
    <dbReference type="NCBI Taxonomy" id="985895"/>
    <lineage>
        <taxon>Eukaryota</taxon>
        <taxon>Fungi</taxon>
        <taxon>Dikarya</taxon>
        <taxon>Ascomycota</taxon>
        <taxon>Pezizomycotina</taxon>
        <taxon>Dothideomycetes</taxon>
        <taxon>Pleosporomycetidae</taxon>
        <taxon>Pleosporales</taxon>
        <taxon>Pleosporineae</taxon>
        <taxon>Leptosphaeriaceae</taxon>
        <taxon>Plenodomus</taxon>
        <taxon>Plenodomus lingam/Leptosphaeria maculans species complex</taxon>
    </lineage>
</organism>
<protein>
    <submittedName>
        <fullName evidence="1">Predicted protein</fullName>
    </submittedName>
</protein>
<dbReference type="VEuPathDB" id="FungiDB:LEMA_P057470.1"/>
<accession>E4ZHE3</accession>
<reference evidence="2" key="1">
    <citation type="journal article" date="2011" name="Nat. Commun.">
        <title>Effector diversification within compartments of the Leptosphaeria maculans genome affected by Repeat-Induced Point mutations.</title>
        <authorList>
            <person name="Rouxel T."/>
            <person name="Grandaubert J."/>
            <person name="Hane J.K."/>
            <person name="Hoede C."/>
            <person name="van de Wouw A.P."/>
            <person name="Couloux A."/>
            <person name="Dominguez V."/>
            <person name="Anthouard V."/>
            <person name="Bally P."/>
            <person name="Bourras S."/>
            <person name="Cozijnsen A.J."/>
            <person name="Ciuffetti L.M."/>
            <person name="Degrave A."/>
            <person name="Dilmaghani A."/>
            <person name="Duret L."/>
            <person name="Fudal I."/>
            <person name="Goodwin S.B."/>
            <person name="Gout L."/>
            <person name="Glaser N."/>
            <person name="Linglin J."/>
            <person name="Kema G.H.J."/>
            <person name="Lapalu N."/>
            <person name="Lawrence C.B."/>
            <person name="May K."/>
            <person name="Meyer M."/>
            <person name="Ollivier B."/>
            <person name="Poulain J."/>
            <person name="Schoch C.L."/>
            <person name="Simon A."/>
            <person name="Spatafora J.W."/>
            <person name="Stachowiak A."/>
            <person name="Turgeon B.G."/>
            <person name="Tyler B.M."/>
            <person name="Vincent D."/>
            <person name="Weissenbach J."/>
            <person name="Amselem J."/>
            <person name="Quesneville H."/>
            <person name="Oliver R.P."/>
            <person name="Wincker P."/>
            <person name="Balesdent M.-H."/>
            <person name="Howlett B.J."/>
        </authorList>
    </citation>
    <scope>NUCLEOTIDE SEQUENCE [LARGE SCALE GENOMIC DNA]</scope>
    <source>
        <strain evidence="2">JN3 / isolate v23.1.3 / race Av1-4-5-6-7-8</strain>
    </source>
</reference>
<evidence type="ECO:0000313" key="2">
    <source>
        <dbReference type="Proteomes" id="UP000002668"/>
    </source>
</evidence>
<dbReference type="EMBL" id="FP929065">
    <property type="protein sequence ID" value="CBX90713.1"/>
    <property type="molecule type" value="Genomic_DNA"/>
</dbReference>